<comment type="caution">
    <text evidence="1">The sequence shown here is derived from an EMBL/GenBank/DDBJ whole genome shotgun (WGS) entry which is preliminary data.</text>
</comment>
<sequence>MGNSASSKNEHVQKSLILLNDDLTYNLKKKNQGTNVEASGKKEEMENNVKEQYIAQVSLEEKERQYKKIRSEIVKDLIKEREKYMNKQKDTFHITNGDDSDDHFRDSQMNNNKCINDEHKIFKCLKNMNESTTGFVNSYSRCCRYLRKYENCVHKVGT</sequence>
<name>A0A1Y1JEE5_PLAGO</name>
<dbReference type="RefSeq" id="XP_028543455.1">
    <property type="nucleotide sequence ID" value="XM_028687654.1"/>
</dbReference>
<dbReference type="EMBL" id="BDQF01000010">
    <property type="protein sequence ID" value="GAW80866.1"/>
    <property type="molecule type" value="Genomic_DNA"/>
</dbReference>
<dbReference type="Proteomes" id="UP000195521">
    <property type="component" value="Unassembled WGS sequence"/>
</dbReference>
<proteinExistence type="predicted"/>
<evidence type="ECO:0000313" key="2">
    <source>
        <dbReference type="Proteomes" id="UP000195521"/>
    </source>
</evidence>
<reference evidence="2" key="1">
    <citation type="submission" date="2017-04" db="EMBL/GenBank/DDBJ databases">
        <title>Plasmodium gonderi genome.</title>
        <authorList>
            <person name="Arisue N."/>
            <person name="Honma H."/>
            <person name="Kawai S."/>
            <person name="Tougan T."/>
            <person name="Tanabe K."/>
            <person name="Horii T."/>
        </authorList>
    </citation>
    <scope>NUCLEOTIDE SEQUENCE [LARGE SCALE GENOMIC DNA]</scope>
    <source>
        <strain evidence="2">ATCC 30045</strain>
    </source>
</reference>
<dbReference type="OMA" id="CVQKIKI"/>
<dbReference type="GeneID" id="39747584"/>
<dbReference type="AlphaFoldDB" id="A0A1Y1JEE5"/>
<accession>A0A1Y1JEE5</accession>
<evidence type="ECO:0000313" key="1">
    <source>
        <dbReference type="EMBL" id="GAW80866.1"/>
    </source>
</evidence>
<dbReference type="OrthoDB" id="370551at2759"/>
<keyword evidence="2" id="KW-1185">Reference proteome</keyword>
<protein>
    <submittedName>
        <fullName evidence="1">Uncharacterized protein</fullName>
    </submittedName>
</protein>
<gene>
    <name evidence="1" type="ORF">PGO_090640</name>
</gene>
<organism evidence="1 2">
    <name type="scientific">Plasmodium gonderi</name>
    <dbReference type="NCBI Taxonomy" id="77519"/>
    <lineage>
        <taxon>Eukaryota</taxon>
        <taxon>Sar</taxon>
        <taxon>Alveolata</taxon>
        <taxon>Apicomplexa</taxon>
        <taxon>Aconoidasida</taxon>
        <taxon>Haemosporida</taxon>
        <taxon>Plasmodiidae</taxon>
        <taxon>Plasmodium</taxon>
        <taxon>Plasmodium (Plasmodium)</taxon>
    </lineage>
</organism>